<feature type="compositionally biased region" description="Basic and acidic residues" evidence="2">
    <location>
        <begin position="22"/>
        <end position="31"/>
    </location>
</feature>
<evidence type="ECO:0000256" key="1">
    <source>
        <dbReference type="SAM" id="Coils"/>
    </source>
</evidence>
<evidence type="ECO:0000256" key="2">
    <source>
        <dbReference type="SAM" id="MobiDB-lite"/>
    </source>
</evidence>
<dbReference type="EMBL" id="CAICTM010001820">
    <property type="protein sequence ID" value="CAB9526401.1"/>
    <property type="molecule type" value="Genomic_DNA"/>
</dbReference>
<feature type="transmembrane region" description="Helical" evidence="3">
    <location>
        <begin position="561"/>
        <end position="582"/>
    </location>
</feature>
<feature type="coiled-coil region" evidence="1">
    <location>
        <begin position="582"/>
        <end position="609"/>
    </location>
</feature>
<feature type="compositionally biased region" description="Basic and acidic residues" evidence="2">
    <location>
        <begin position="419"/>
        <end position="436"/>
    </location>
</feature>
<evidence type="ECO:0000256" key="3">
    <source>
        <dbReference type="SAM" id="Phobius"/>
    </source>
</evidence>
<name>A0A9N8ESF0_9STRA</name>
<keyword evidence="5" id="KW-1185">Reference proteome</keyword>
<comment type="caution">
    <text evidence="4">The sequence shown here is derived from an EMBL/GenBank/DDBJ whole genome shotgun (WGS) entry which is preliminary data.</text>
</comment>
<keyword evidence="1" id="KW-0175">Coiled coil</keyword>
<protein>
    <submittedName>
        <fullName evidence="4">Uncharacterized protein</fullName>
    </submittedName>
</protein>
<feature type="region of interest" description="Disordered" evidence="2">
    <location>
        <begin position="419"/>
        <end position="438"/>
    </location>
</feature>
<dbReference type="AlphaFoldDB" id="A0A9N8ESF0"/>
<proteinExistence type="predicted"/>
<evidence type="ECO:0000313" key="5">
    <source>
        <dbReference type="Proteomes" id="UP001153069"/>
    </source>
</evidence>
<dbReference type="Proteomes" id="UP001153069">
    <property type="component" value="Unassembled WGS sequence"/>
</dbReference>
<keyword evidence="3" id="KW-0812">Transmembrane</keyword>
<reference evidence="4" key="1">
    <citation type="submission" date="2020-06" db="EMBL/GenBank/DDBJ databases">
        <authorList>
            <consortium name="Plant Systems Biology data submission"/>
        </authorList>
    </citation>
    <scope>NUCLEOTIDE SEQUENCE</scope>
    <source>
        <strain evidence="4">D6</strain>
    </source>
</reference>
<accession>A0A9N8ESF0</accession>
<feature type="region of interest" description="Disordered" evidence="2">
    <location>
        <begin position="616"/>
        <end position="642"/>
    </location>
</feature>
<evidence type="ECO:0000313" key="4">
    <source>
        <dbReference type="EMBL" id="CAB9526401.1"/>
    </source>
</evidence>
<organism evidence="4 5">
    <name type="scientific">Seminavis robusta</name>
    <dbReference type="NCBI Taxonomy" id="568900"/>
    <lineage>
        <taxon>Eukaryota</taxon>
        <taxon>Sar</taxon>
        <taxon>Stramenopiles</taxon>
        <taxon>Ochrophyta</taxon>
        <taxon>Bacillariophyta</taxon>
        <taxon>Bacillariophyceae</taxon>
        <taxon>Bacillariophycidae</taxon>
        <taxon>Naviculales</taxon>
        <taxon>Naviculaceae</taxon>
        <taxon>Seminavis</taxon>
    </lineage>
</organism>
<gene>
    <name evidence="4" type="ORF">SEMRO_1822_G299860.1</name>
</gene>
<keyword evidence="3" id="KW-0472">Membrane</keyword>
<feature type="region of interest" description="Disordered" evidence="2">
    <location>
        <begin position="1"/>
        <end position="31"/>
    </location>
</feature>
<sequence length="642" mass="72047">MSLSTDEKLASSVGYHTGSSESKGRKDDERNLWILPDDMTDSGQAEEHHRRAQAEISEEKVCKFFLHLNTTSAPPDFDLYNGVVFRLRTKNVAIHITSLELDLNGYESAEVKIFTKVGGYNATAGVFSDPSSWKEVTTPTAFAVATAERRNNIVPFDEFEPIAMEPKESRLIYVALPADVPLVKSAEGIDFNEEYSRNSEVITYVGYGVTGSEFFGSVVENRPFHGVVHYETKIPCEDQRDSFAMKLPYYVDQVDPPRIVESLVQSAIIQAVSHAMSRDAKLIRMQNIGGLRFQLADTSTEMTPQEELKEPCPFKWENCTKIDVNVHFGHDERLQPGRVHYEVLRYATDFNVSDQPFQLGYAGKMPLSIDYFITMVGAPKSFEFDYVQEAYFGEQTTKFLADMTGQEILAAGLVPTKRNDPDTHLLESGDNNDKNRRGLRNLQTTSAKVHAAIYGAYPAWPEPQHALSVRGVDSMATVEILQSAFDDNGTIYVQYLKDGLLRPGPINEDDRSAFFAGITGTDAELDEASLWMPTVAPTQAPTMDPDTEPEVWGMPQSTLKILAILFIAIGAAMCLFSLYWEYQARQADKEKLKRNARAAQRKVDKLRAEQYRRIAEKKKRIQNGGGRQDDDDNNSLTEPMIS</sequence>
<keyword evidence="3" id="KW-1133">Transmembrane helix</keyword>